<feature type="domain" description="SpaA-like prealbumin fold" evidence="5">
    <location>
        <begin position="640"/>
        <end position="708"/>
    </location>
</feature>
<evidence type="ECO:0000256" key="2">
    <source>
        <dbReference type="ARBA" id="ARBA00022525"/>
    </source>
</evidence>
<feature type="domain" description="SpaA-like prealbumin fold" evidence="5">
    <location>
        <begin position="529"/>
        <end position="606"/>
    </location>
</feature>
<keyword evidence="3" id="KW-0732">Signal</keyword>
<dbReference type="Gene3D" id="2.60.40.10">
    <property type="entry name" value="Immunoglobulins"/>
    <property type="match status" value="4"/>
</dbReference>
<gene>
    <name evidence="6" type="ORF">ERS852502_00106</name>
</gene>
<keyword evidence="4" id="KW-1133">Transmembrane helix</keyword>
<comment type="similarity">
    <text evidence="1">Belongs to the serine-aspartate repeat-containing protein (SDr) family.</text>
</comment>
<dbReference type="RefSeq" id="WP_055170485.1">
    <property type="nucleotide sequence ID" value="NZ_CZBX01000001.1"/>
</dbReference>
<evidence type="ECO:0000256" key="4">
    <source>
        <dbReference type="SAM" id="Phobius"/>
    </source>
</evidence>
<dbReference type="EMBL" id="CZBX01000001">
    <property type="protein sequence ID" value="CUQ80730.1"/>
    <property type="molecule type" value="Genomic_DNA"/>
</dbReference>
<name>A0A174ZCC3_9FIRM</name>
<keyword evidence="4" id="KW-0812">Transmembrane</keyword>
<accession>A0A174ZCC3</accession>
<protein>
    <submittedName>
        <fullName evidence="6">Predicted outer membrane protein</fullName>
    </submittedName>
</protein>
<feature type="domain" description="SpaA-like prealbumin fold" evidence="5">
    <location>
        <begin position="306"/>
        <end position="385"/>
    </location>
</feature>
<dbReference type="OrthoDB" id="9804660at2"/>
<evidence type="ECO:0000259" key="5">
    <source>
        <dbReference type="Pfam" id="PF17802"/>
    </source>
</evidence>
<dbReference type="InterPro" id="IPR041033">
    <property type="entry name" value="SpaA_PFL_dom_1"/>
</dbReference>
<feature type="transmembrane region" description="Helical" evidence="4">
    <location>
        <begin position="7"/>
        <end position="29"/>
    </location>
</feature>
<evidence type="ECO:0000256" key="3">
    <source>
        <dbReference type="ARBA" id="ARBA00022729"/>
    </source>
</evidence>
<proteinExistence type="inferred from homology"/>
<dbReference type="PANTHER" id="PTHR36108">
    <property type="entry name" value="COLOSSIN-B-RELATED"/>
    <property type="match status" value="1"/>
</dbReference>
<keyword evidence="4" id="KW-0472">Membrane</keyword>
<evidence type="ECO:0000256" key="1">
    <source>
        <dbReference type="ARBA" id="ARBA00007257"/>
    </source>
</evidence>
<evidence type="ECO:0000313" key="6">
    <source>
        <dbReference type="EMBL" id="CUQ80730.1"/>
    </source>
</evidence>
<dbReference type="AlphaFoldDB" id="A0A174ZCC3"/>
<evidence type="ECO:0000313" key="7">
    <source>
        <dbReference type="Proteomes" id="UP000078383"/>
    </source>
</evidence>
<sequence length="803" mass="89685">MKGRGEIITILCMSVFLICILYAMTYGGIVKAEELEKQPEEAGEKTEVDIEEELRWAEEVKKILKDIGVGFCDETEDKQEEDKEETFDQTDEKKIQSIGVYAAERVGETVYTKAIERGIGAIDVVDYNDPNWPVLQHWNEGRLGTKSGESLYCTNPTLKFQEGNKTAVDASKRYNKQTIQMIAAMFYYYDKNKCNGVSSNYDYLLKQCAVWWIMNEVHHWYGDMVQIETGNNVACGNGHWISAHKSEYYQKGIAWAKENYKYFPDAYGVIYEGNGQPLSKWGGTYQPTGTGRLKKVSANTSVTEKNSCYSLEGAEYGIYSSPTLSGASRAGTFRTDAAGNSSSVALNAGTYYVKELKAPKGYALVDEVKTVTVKSGQEATVTFSDPPQMNPVELLLKKTGMEQEYVDPSGTAAYQGAQFLVKFYAELLDPGKNPEKEGKKPVRSWVFQTDAKAVCHYQEKYKVKGDALYKATDGTEALPLGTVTIQEIKPPKGYFLNEEVFVCQIKPEGTGEKINVYQNPTIPDRVFQIHLVKKATETGHPLSGAQFKHIRPDGSEKILTTDEKGTLKVMPLSQGTHKLKEVKAPDGYRTNNNELIFQVDESGKTEFLSEVNTEEGEVIIEYTEDGIAVVTIEDKPACYKIELKKENEKGVALAGAEFTLYEDQACQKEIDRVLTDGNGIAMFENLEVKKKYYMKETKAPTGYRIPKTSDDADIVYEICLESNPEEGKCLLVVNGKEYSSKDTADSKISIEGSIKEWNVKMKIINQTGKKLPDTGSAGKPVLLTGILAVGIMTMIYRKKEQKR</sequence>
<dbReference type="InterPro" id="IPR013783">
    <property type="entry name" value="Ig-like_fold"/>
</dbReference>
<organism evidence="6 7">
    <name type="scientific">[Ruminococcus] torques</name>
    <dbReference type="NCBI Taxonomy" id="33039"/>
    <lineage>
        <taxon>Bacteria</taxon>
        <taxon>Bacillati</taxon>
        <taxon>Bacillota</taxon>
        <taxon>Clostridia</taxon>
        <taxon>Lachnospirales</taxon>
        <taxon>Lachnospiraceae</taxon>
        <taxon>Mediterraneibacter</taxon>
    </lineage>
</organism>
<keyword evidence="2" id="KW-0964">Secreted</keyword>
<dbReference type="Proteomes" id="UP000078383">
    <property type="component" value="Unassembled WGS sequence"/>
</dbReference>
<reference evidence="6 7" key="1">
    <citation type="submission" date="2015-09" db="EMBL/GenBank/DDBJ databases">
        <authorList>
            <consortium name="Pathogen Informatics"/>
        </authorList>
    </citation>
    <scope>NUCLEOTIDE SEQUENCE [LARGE SCALE GENOMIC DNA]</scope>
    <source>
        <strain evidence="6 7">2789STDY5834889</strain>
    </source>
</reference>
<dbReference type="Pfam" id="PF17802">
    <property type="entry name" value="SpaA"/>
    <property type="match status" value="3"/>
</dbReference>
<dbReference type="PANTHER" id="PTHR36108:SF13">
    <property type="entry name" value="COLOSSIN-B-RELATED"/>
    <property type="match status" value="1"/>
</dbReference>